<organism evidence="2 3">
    <name type="scientific">Liparis tanakae</name>
    <name type="common">Tanaka's snailfish</name>
    <dbReference type="NCBI Taxonomy" id="230148"/>
    <lineage>
        <taxon>Eukaryota</taxon>
        <taxon>Metazoa</taxon>
        <taxon>Chordata</taxon>
        <taxon>Craniata</taxon>
        <taxon>Vertebrata</taxon>
        <taxon>Euteleostomi</taxon>
        <taxon>Actinopterygii</taxon>
        <taxon>Neopterygii</taxon>
        <taxon>Teleostei</taxon>
        <taxon>Neoteleostei</taxon>
        <taxon>Acanthomorphata</taxon>
        <taxon>Eupercaria</taxon>
        <taxon>Perciformes</taxon>
        <taxon>Cottioidei</taxon>
        <taxon>Cottales</taxon>
        <taxon>Liparidae</taxon>
        <taxon>Liparis</taxon>
    </lineage>
</organism>
<dbReference type="Proteomes" id="UP000314294">
    <property type="component" value="Unassembled WGS sequence"/>
</dbReference>
<accession>A0A4Z2FXS9</accession>
<gene>
    <name evidence="2" type="ORF">EYF80_043714</name>
</gene>
<evidence type="ECO:0000313" key="2">
    <source>
        <dbReference type="EMBL" id="TNN46096.1"/>
    </source>
</evidence>
<keyword evidence="3" id="KW-1185">Reference proteome</keyword>
<evidence type="ECO:0000313" key="3">
    <source>
        <dbReference type="Proteomes" id="UP000314294"/>
    </source>
</evidence>
<feature type="region of interest" description="Disordered" evidence="1">
    <location>
        <begin position="1"/>
        <end position="20"/>
    </location>
</feature>
<dbReference type="AlphaFoldDB" id="A0A4Z2FXS9"/>
<protein>
    <submittedName>
        <fullName evidence="2">Uncharacterized protein</fullName>
    </submittedName>
</protein>
<dbReference type="EMBL" id="SRLO01000809">
    <property type="protein sequence ID" value="TNN46096.1"/>
    <property type="molecule type" value="Genomic_DNA"/>
</dbReference>
<evidence type="ECO:0000256" key="1">
    <source>
        <dbReference type="SAM" id="MobiDB-lite"/>
    </source>
</evidence>
<reference evidence="2 3" key="1">
    <citation type="submission" date="2019-03" db="EMBL/GenBank/DDBJ databases">
        <title>First draft genome of Liparis tanakae, snailfish: a comprehensive survey of snailfish specific genes.</title>
        <authorList>
            <person name="Kim W."/>
            <person name="Song I."/>
            <person name="Jeong J.-H."/>
            <person name="Kim D."/>
            <person name="Kim S."/>
            <person name="Ryu S."/>
            <person name="Song J.Y."/>
            <person name="Lee S.K."/>
        </authorList>
    </citation>
    <scope>NUCLEOTIDE SEQUENCE [LARGE SCALE GENOMIC DNA]</scope>
    <source>
        <tissue evidence="2">Muscle</tissue>
    </source>
</reference>
<comment type="caution">
    <text evidence="2">The sequence shown here is derived from an EMBL/GenBank/DDBJ whole genome shotgun (WGS) entry which is preliminary data.</text>
</comment>
<sequence>MRNDTLVGPVWSSGSTSPEGSLTRFDWWEQKATTAINGHREEAYAVGSGPSRAGSKDVSRFPCRPNKTGVSLWWCLVGVVVTVQCRGRWMDRGGCGSAVKRQSHDREDR</sequence>
<name>A0A4Z2FXS9_9TELE</name>
<proteinExistence type="predicted"/>